<dbReference type="RefSeq" id="WP_350262579.1">
    <property type="nucleotide sequence ID" value="NZ_CP158294.1"/>
</dbReference>
<geneLocation type="plasmid" evidence="6">
    <name>plasmindB</name>
</geneLocation>
<feature type="chain" id="PRO_5043930267" evidence="4">
    <location>
        <begin position="35"/>
        <end position="342"/>
    </location>
</feature>
<dbReference type="AlphaFoldDB" id="A0AAU7U4L5"/>
<dbReference type="PANTHER" id="PTHR33420">
    <property type="entry name" value="FIMBRIAL SUBUNIT ELFA-RELATED"/>
    <property type="match status" value="1"/>
</dbReference>
<dbReference type="SUPFAM" id="SSF49401">
    <property type="entry name" value="Bacterial adhesins"/>
    <property type="match status" value="1"/>
</dbReference>
<comment type="subcellular location">
    <subcellularLocation>
        <location evidence="1">Fimbrium</location>
    </subcellularLocation>
</comment>
<evidence type="ECO:0000256" key="1">
    <source>
        <dbReference type="ARBA" id="ARBA00004561"/>
    </source>
</evidence>
<dbReference type="GO" id="GO:0009289">
    <property type="term" value="C:pilus"/>
    <property type="evidence" value="ECO:0007669"/>
    <property type="project" value="UniProtKB-SubCell"/>
</dbReference>
<accession>A0AAU7U4L5</accession>
<feature type="signal peptide" evidence="4">
    <location>
        <begin position="1"/>
        <end position="34"/>
    </location>
</feature>
<evidence type="ECO:0000259" key="5">
    <source>
        <dbReference type="Pfam" id="PF00419"/>
    </source>
</evidence>
<name>A0AAU7U4L5_9GAMM</name>
<evidence type="ECO:0000256" key="2">
    <source>
        <dbReference type="ARBA" id="ARBA00006671"/>
    </source>
</evidence>
<organism evidence="6">
    <name type="scientific">Pantoea sp. BJ2</name>
    <dbReference type="NCBI Taxonomy" id="3141322"/>
    <lineage>
        <taxon>Bacteria</taxon>
        <taxon>Pseudomonadati</taxon>
        <taxon>Pseudomonadota</taxon>
        <taxon>Gammaproteobacteria</taxon>
        <taxon>Enterobacterales</taxon>
        <taxon>Erwiniaceae</taxon>
        <taxon>Pantoea</taxon>
    </lineage>
</organism>
<dbReference type="PANTHER" id="PTHR33420:SF14">
    <property type="entry name" value="TYPE 1 FIMBRIN D-MANNOSE SPECIFIC ADHESIN"/>
    <property type="match status" value="1"/>
</dbReference>
<dbReference type="GO" id="GO:0043709">
    <property type="term" value="P:cell adhesion involved in single-species biofilm formation"/>
    <property type="evidence" value="ECO:0007669"/>
    <property type="project" value="TreeGrafter"/>
</dbReference>
<comment type="similarity">
    <text evidence="2">Belongs to the fimbrial protein family.</text>
</comment>
<evidence type="ECO:0000313" key="6">
    <source>
        <dbReference type="EMBL" id="XBV47538.1"/>
    </source>
</evidence>
<dbReference type="Pfam" id="PF00419">
    <property type="entry name" value="Fimbrial"/>
    <property type="match status" value="1"/>
</dbReference>
<sequence>MNVITAFQSCWNRKTQGRLRVIRAIGFFSLMCLAKEGVAACTVNNASQQPDFPAQVTVPRNAAQGDVLAESNVTLTGLCTADNADESNGFTVFNDASNPPWTLSTLPNTVYDSSTGMGLLLEFSTDSGMSWPTAGALNDASVGSAKLNAGSEPVPFNLNARAKYVLVEQGKLSTGSLPPQVINFNQRATSGGESQRFFSLSLPSVNVIHETCDITTADITVDMDTVSISQFRGINSVAGSKMFNIDLQCDGVASIGLKFSGASASGRTDVLTLTGGSTATGVGVQILYDEVPVRFDNTTVPLQDPTNAGGYSIPLTARYIQTDSEIIGGKVSATASFGIVYL</sequence>
<dbReference type="EMBL" id="CP158294">
    <property type="protein sequence ID" value="XBV47538.1"/>
    <property type="molecule type" value="Genomic_DNA"/>
</dbReference>
<protein>
    <submittedName>
        <fullName evidence="6">Fimbrial protein</fullName>
    </submittedName>
</protein>
<gene>
    <name evidence="6" type="ORF">AAF463_24765</name>
</gene>
<dbReference type="InterPro" id="IPR000259">
    <property type="entry name" value="Adhesion_dom_fimbrial"/>
</dbReference>
<keyword evidence="4" id="KW-0732">Signal</keyword>
<evidence type="ECO:0000256" key="4">
    <source>
        <dbReference type="SAM" id="SignalP"/>
    </source>
</evidence>
<proteinExistence type="inferred from homology"/>
<evidence type="ECO:0000256" key="3">
    <source>
        <dbReference type="ARBA" id="ARBA00023263"/>
    </source>
</evidence>
<feature type="domain" description="Fimbrial-type adhesion" evidence="5">
    <location>
        <begin position="206"/>
        <end position="341"/>
    </location>
</feature>
<keyword evidence="3" id="KW-0281">Fimbrium</keyword>
<reference evidence="6" key="1">
    <citation type="submission" date="2024-06" db="EMBL/GenBank/DDBJ databases">
        <title>Multiomics insights into the TNT degradation mechanism by Pantoea sp. BJ2 isolated from an ammunition destruction site.</title>
        <authorList>
            <person name="Luo J."/>
        </authorList>
    </citation>
    <scope>NUCLEOTIDE SEQUENCE</scope>
    <source>
        <strain evidence="6">BJ2</strain>
        <plasmid evidence="6">plasmindB</plasmid>
    </source>
</reference>
<dbReference type="Gene3D" id="2.60.40.1090">
    <property type="entry name" value="Fimbrial-type adhesion domain"/>
    <property type="match status" value="1"/>
</dbReference>
<dbReference type="InterPro" id="IPR008966">
    <property type="entry name" value="Adhesion_dom_sf"/>
</dbReference>
<dbReference type="Gene3D" id="2.60.40.3310">
    <property type="match status" value="1"/>
</dbReference>
<dbReference type="InterPro" id="IPR036937">
    <property type="entry name" value="Adhesion_dom_fimbrial_sf"/>
</dbReference>
<keyword evidence="6" id="KW-0614">Plasmid</keyword>
<dbReference type="InterPro" id="IPR050263">
    <property type="entry name" value="Bact_Fimbrial_Adh_Pro"/>
</dbReference>